<evidence type="ECO:0000256" key="1">
    <source>
        <dbReference type="SAM" id="Phobius"/>
    </source>
</evidence>
<accession>A0A450T9E8</accession>
<dbReference type="AlphaFoldDB" id="A0A450T9E8"/>
<keyword evidence="1" id="KW-0472">Membrane</keyword>
<reference evidence="2" key="1">
    <citation type="submission" date="2019-02" db="EMBL/GenBank/DDBJ databases">
        <authorList>
            <person name="Gruber-Vodicka R. H."/>
            <person name="Seah K. B. B."/>
        </authorList>
    </citation>
    <scope>NUCLEOTIDE SEQUENCE</scope>
    <source>
        <strain evidence="2">BECK_DK47</strain>
    </source>
</reference>
<organism evidence="2">
    <name type="scientific">Candidatus Kentrum sp. DK</name>
    <dbReference type="NCBI Taxonomy" id="2126562"/>
    <lineage>
        <taxon>Bacteria</taxon>
        <taxon>Pseudomonadati</taxon>
        <taxon>Pseudomonadota</taxon>
        <taxon>Gammaproteobacteria</taxon>
        <taxon>Candidatus Kentrum</taxon>
    </lineage>
</organism>
<feature type="transmembrane region" description="Helical" evidence="1">
    <location>
        <begin position="6"/>
        <end position="29"/>
    </location>
</feature>
<proteinExistence type="predicted"/>
<name>A0A450T9E8_9GAMM</name>
<gene>
    <name evidence="2" type="ORF">BECKDK2373B_GA0170837_11246</name>
</gene>
<dbReference type="EMBL" id="CAADEX010000124">
    <property type="protein sequence ID" value="VFJ63319.1"/>
    <property type="molecule type" value="Genomic_DNA"/>
</dbReference>
<protein>
    <submittedName>
        <fullName evidence="2">Uncharacterized protein</fullName>
    </submittedName>
</protein>
<sequence length="176" mass="19507">MEIQTINIIVAVAIAIIGTAAGGAILHLYTPWLDKAKRSFPRKPKEIIKFSGKGKELINFDRDERVEDESVLWGYEAINGKFLRFSKRVSFDADLRMLHDGKDSAATSGKITGSGPLHGDTAHITYSIEIEGGYWSGFMILEIRPAAKNMSGYWIVSSPVKADRIAFGDVVFERQS</sequence>
<keyword evidence="1" id="KW-1133">Transmembrane helix</keyword>
<keyword evidence="1" id="KW-0812">Transmembrane</keyword>
<evidence type="ECO:0000313" key="2">
    <source>
        <dbReference type="EMBL" id="VFJ63319.1"/>
    </source>
</evidence>